<organism evidence="3 4">
    <name type="scientific">Coprinellus micaceus</name>
    <name type="common">Glistening ink-cap mushroom</name>
    <name type="synonym">Coprinus micaceus</name>
    <dbReference type="NCBI Taxonomy" id="71717"/>
    <lineage>
        <taxon>Eukaryota</taxon>
        <taxon>Fungi</taxon>
        <taxon>Dikarya</taxon>
        <taxon>Basidiomycota</taxon>
        <taxon>Agaricomycotina</taxon>
        <taxon>Agaricomycetes</taxon>
        <taxon>Agaricomycetidae</taxon>
        <taxon>Agaricales</taxon>
        <taxon>Agaricineae</taxon>
        <taxon>Psathyrellaceae</taxon>
        <taxon>Coprinellus</taxon>
    </lineage>
</organism>
<reference evidence="3 4" key="1">
    <citation type="journal article" date="2019" name="Nat. Ecol. Evol.">
        <title>Megaphylogeny resolves global patterns of mushroom evolution.</title>
        <authorList>
            <person name="Varga T."/>
            <person name="Krizsan K."/>
            <person name="Foldi C."/>
            <person name="Dima B."/>
            <person name="Sanchez-Garcia M."/>
            <person name="Sanchez-Ramirez S."/>
            <person name="Szollosi G.J."/>
            <person name="Szarkandi J.G."/>
            <person name="Papp V."/>
            <person name="Albert L."/>
            <person name="Andreopoulos W."/>
            <person name="Angelini C."/>
            <person name="Antonin V."/>
            <person name="Barry K.W."/>
            <person name="Bougher N.L."/>
            <person name="Buchanan P."/>
            <person name="Buyck B."/>
            <person name="Bense V."/>
            <person name="Catcheside P."/>
            <person name="Chovatia M."/>
            <person name="Cooper J."/>
            <person name="Damon W."/>
            <person name="Desjardin D."/>
            <person name="Finy P."/>
            <person name="Geml J."/>
            <person name="Haridas S."/>
            <person name="Hughes K."/>
            <person name="Justo A."/>
            <person name="Karasinski D."/>
            <person name="Kautmanova I."/>
            <person name="Kiss B."/>
            <person name="Kocsube S."/>
            <person name="Kotiranta H."/>
            <person name="LaButti K.M."/>
            <person name="Lechner B.E."/>
            <person name="Liimatainen K."/>
            <person name="Lipzen A."/>
            <person name="Lukacs Z."/>
            <person name="Mihaltcheva S."/>
            <person name="Morgado L.N."/>
            <person name="Niskanen T."/>
            <person name="Noordeloos M.E."/>
            <person name="Ohm R.A."/>
            <person name="Ortiz-Santana B."/>
            <person name="Ovrebo C."/>
            <person name="Racz N."/>
            <person name="Riley R."/>
            <person name="Savchenko A."/>
            <person name="Shiryaev A."/>
            <person name="Soop K."/>
            <person name="Spirin V."/>
            <person name="Szebenyi C."/>
            <person name="Tomsovsky M."/>
            <person name="Tulloss R.E."/>
            <person name="Uehling J."/>
            <person name="Grigoriev I.V."/>
            <person name="Vagvolgyi C."/>
            <person name="Papp T."/>
            <person name="Martin F.M."/>
            <person name="Miettinen O."/>
            <person name="Hibbett D.S."/>
            <person name="Nagy L.G."/>
        </authorList>
    </citation>
    <scope>NUCLEOTIDE SEQUENCE [LARGE SCALE GENOMIC DNA]</scope>
    <source>
        <strain evidence="3 4">FP101781</strain>
    </source>
</reference>
<dbReference type="SUPFAM" id="SSF51735">
    <property type="entry name" value="NAD(P)-binding Rossmann-fold domains"/>
    <property type="match status" value="1"/>
</dbReference>
<dbReference type="Gene3D" id="3.40.50.720">
    <property type="entry name" value="NAD(P)-binding Rossmann-like Domain"/>
    <property type="match status" value="1"/>
</dbReference>
<evidence type="ECO:0000313" key="3">
    <source>
        <dbReference type="EMBL" id="TEB39079.1"/>
    </source>
</evidence>
<evidence type="ECO:0000256" key="1">
    <source>
        <dbReference type="ARBA" id="ARBA00038376"/>
    </source>
</evidence>
<comment type="caution">
    <text evidence="3">The sequence shown here is derived from an EMBL/GenBank/DDBJ whole genome shotgun (WGS) entry which is preliminary data.</text>
</comment>
<evidence type="ECO:0000259" key="2">
    <source>
        <dbReference type="Pfam" id="PF13460"/>
    </source>
</evidence>
<proteinExistence type="inferred from homology"/>
<dbReference type="InterPro" id="IPR016040">
    <property type="entry name" value="NAD(P)-bd_dom"/>
</dbReference>
<comment type="similarity">
    <text evidence="1">Belongs to the avfA family.</text>
</comment>
<sequence length="219" mass="23599">MPRLLILGATGPSGILLIREALRVYDQCIVVVYARSPEKLPEDLSSNNSVIVIKGDLTDREALAQALEGVDAVLSALGPGTFHPPGTPLAKAYEDIVDLMKERNVKRIVLLGTASIKDPKDKFSLTYASLIKGVATLAPRAYADIVAIGEVFRNKGEELDWTIVRVPILTNGDNTEVVAGYTGDGRIGTTLARKGFAAFAVEEVEGRAWVQERPLISSK</sequence>
<dbReference type="Proteomes" id="UP000298030">
    <property type="component" value="Unassembled WGS sequence"/>
</dbReference>
<accession>A0A4Y7TZR7</accession>
<dbReference type="InterPro" id="IPR051606">
    <property type="entry name" value="Polyketide_Oxido-like"/>
</dbReference>
<dbReference type="Pfam" id="PF13460">
    <property type="entry name" value="NAD_binding_10"/>
    <property type="match status" value="1"/>
</dbReference>
<evidence type="ECO:0000313" key="4">
    <source>
        <dbReference type="Proteomes" id="UP000298030"/>
    </source>
</evidence>
<name>A0A4Y7TZR7_COPMI</name>
<dbReference type="PANTHER" id="PTHR43355:SF2">
    <property type="entry name" value="FLAVIN REDUCTASE (NADPH)"/>
    <property type="match status" value="1"/>
</dbReference>
<gene>
    <name evidence="3" type="ORF">FA13DRAFT_437033</name>
</gene>
<keyword evidence="4" id="KW-1185">Reference proteome</keyword>
<dbReference type="GO" id="GO:0016646">
    <property type="term" value="F:oxidoreductase activity, acting on the CH-NH group of donors, NAD or NADP as acceptor"/>
    <property type="evidence" value="ECO:0007669"/>
    <property type="project" value="TreeGrafter"/>
</dbReference>
<protein>
    <submittedName>
        <fullName evidence="3">NAD(P)-binding protein</fullName>
    </submittedName>
</protein>
<dbReference type="STRING" id="71717.A0A4Y7TZR7"/>
<dbReference type="AlphaFoldDB" id="A0A4Y7TZR7"/>
<dbReference type="InterPro" id="IPR036291">
    <property type="entry name" value="NAD(P)-bd_dom_sf"/>
</dbReference>
<feature type="domain" description="NAD(P)-binding" evidence="2">
    <location>
        <begin position="8"/>
        <end position="204"/>
    </location>
</feature>
<dbReference type="PANTHER" id="PTHR43355">
    <property type="entry name" value="FLAVIN REDUCTASE (NADPH)"/>
    <property type="match status" value="1"/>
</dbReference>
<dbReference type="EMBL" id="QPFP01000002">
    <property type="protein sequence ID" value="TEB39079.1"/>
    <property type="molecule type" value="Genomic_DNA"/>
</dbReference>
<dbReference type="OrthoDB" id="10254221at2759"/>